<protein>
    <submittedName>
        <fullName evidence="1">Uncharacterized protein</fullName>
    </submittedName>
</protein>
<comment type="caution">
    <text evidence="1">The sequence shown here is derived from an EMBL/GenBank/DDBJ whole genome shotgun (WGS) entry which is preliminary data.</text>
</comment>
<gene>
    <name evidence="1" type="ORF">F5144DRAFT_651976</name>
</gene>
<evidence type="ECO:0000313" key="1">
    <source>
        <dbReference type="EMBL" id="KAH6627459.1"/>
    </source>
</evidence>
<organism evidence="1 2">
    <name type="scientific">Chaetomium tenue</name>
    <dbReference type="NCBI Taxonomy" id="1854479"/>
    <lineage>
        <taxon>Eukaryota</taxon>
        <taxon>Fungi</taxon>
        <taxon>Dikarya</taxon>
        <taxon>Ascomycota</taxon>
        <taxon>Pezizomycotina</taxon>
        <taxon>Sordariomycetes</taxon>
        <taxon>Sordariomycetidae</taxon>
        <taxon>Sordariales</taxon>
        <taxon>Chaetomiaceae</taxon>
        <taxon>Chaetomium</taxon>
    </lineage>
</organism>
<reference evidence="1 2" key="1">
    <citation type="journal article" date="2021" name="Nat. Commun.">
        <title>Genetic determinants of endophytism in the Arabidopsis root mycobiome.</title>
        <authorList>
            <person name="Mesny F."/>
            <person name="Miyauchi S."/>
            <person name="Thiergart T."/>
            <person name="Pickel B."/>
            <person name="Atanasova L."/>
            <person name="Karlsson M."/>
            <person name="Huettel B."/>
            <person name="Barry K.W."/>
            <person name="Haridas S."/>
            <person name="Chen C."/>
            <person name="Bauer D."/>
            <person name="Andreopoulos W."/>
            <person name="Pangilinan J."/>
            <person name="LaButti K."/>
            <person name="Riley R."/>
            <person name="Lipzen A."/>
            <person name="Clum A."/>
            <person name="Drula E."/>
            <person name="Henrissat B."/>
            <person name="Kohler A."/>
            <person name="Grigoriev I.V."/>
            <person name="Martin F.M."/>
            <person name="Hacquard S."/>
        </authorList>
    </citation>
    <scope>NUCLEOTIDE SEQUENCE [LARGE SCALE GENOMIC DNA]</scope>
    <source>
        <strain evidence="1 2">MPI-SDFR-AT-0079</strain>
    </source>
</reference>
<dbReference type="Proteomes" id="UP000724584">
    <property type="component" value="Unassembled WGS sequence"/>
</dbReference>
<proteinExistence type="predicted"/>
<keyword evidence="2" id="KW-1185">Reference proteome</keyword>
<dbReference type="EMBL" id="JAGIZQ010000005">
    <property type="protein sequence ID" value="KAH6627459.1"/>
    <property type="molecule type" value="Genomic_DNA"/>
</dbReference>
<accession>A0ACB7P0T5</accession>
<name>A0ACB7P0T5_9PEZI</name>
<sequence>MASLPPPGSAGQEETPGPPGLPPTEVLESGLDPSTLDASLETRSLDPDPENTPPSRLPSAKPTGGPQVRPLKLETTALRMEPNQEPGTQSQTNVPRAAQQSQTPQTPVLGPAWRKRVIDVKNKTGSTRLKQPPSTAPTSQRPEASGLDNSKLAHDGDQKKTAEIGKAGPAKLEANPPERPKLVKLSAPLSLPPNFTIVAIPDIGQPLATAWAYTADKAYARRPGASSTQPPASADTTSGAAQAGFQAPPKGAASFRAGLKALEESNSHVKAPEQLPTTPPEDPTPVDKGKRRDDGGDNTASEDAQRGRRPLTPQQLGVSSAGDTVGKKPDADDRTSRHSNRPSSAKGSKPPSEKDKGGKSGNWLTDRTMLPYDVQQAEVWGFDYKPLETTQFVDNPARRKADYDKYLRETAEALMSSVVQQIARYCPQVFVATGFGCLIVQQFIRLISPAVAHQPYWQPTVLFFDPPSPILKEKPKTEKLSTVPGPTAPPPTAPLPTALLPTFPAPGNSTRANKLRAILESKAIDSWGLWEDFHSVVKEHEVPVVWFYNQAQIPNPNGVSLLAAGVDFVMLTDLPPAKHSIGRLPSRFRGPVDPNYLSFVGQLRRCLVLIASRFWDSEELLIHCIDQRYNLGVKDAKKRSVLHIAVQRDNDAAVARLVTARPSLVIEKDGNGATPLHAVIFRVLKCEPRRIEAEKPSYMRMIEKLLSAMAENQYDEEIKDSDGNSAWYYISVLDLRENNKFLLNGARAAQPEEIFPARFRLTAMQEDVCLRMSATLAQFYISNDGTSDFLEFQRQNVYAVVYDHLRGMGRLFERNLRRDDDKRATCRWVYLPANNELWPFHLFSEQLRRLDKSTAPRRHLGTAPFNRHIIPGALRYKQTYVPHPENGPTPVPSPSIFSNTSGDGIGTHKKTVTALFIPVFGYETHRNRKKLTAAMKGQKSFGNDETALLIGAYFPDRPLHCRRTLDQFTYHMLDDTERRDNTQVMSRWTKKELDKVDKDMRDRMLEPPRRRRDGGHLPVLMVAQLWLWILEDEQTVITSLLDTWDSTEDYNLVRHIMRRELMDNDDRPLIKDCTDLANSIIRPSVDFLNRLGPLGVTLIECFQSSITLVAERQASQFEKFKGLVRNLNQDGIDVQRRAILTNDLFQFTTETRLLAEIMDIQDELKTIHEVFLRQRDALKTFAKLMSKDNGQNRNRADDESDIVESNTPESAPLGYPFFEDNEGGSSDLHRERMRLHSALHREGGRPKVGRNVRFADERAQYQRPKARNQAEENLHLVESNITTIREMTTYAEKVRIEANAWEARFAREGSEHTQRQSNITLVFTAVTVLFLPLSFMSSVFAIQIDAFPHNAETGEVNWPLRDVMGLLFGLSLGTIVLVAFFGFYINRISQIYTQYFGGTTKPPRAVVLDPNFDPNNPPHQHHHHDSDSDSDSDIKTNSNTNTFITTSSSSFPTHNPNNGPHLAPPPHYHNHHHHHHHGPHSRSTLDPKRQKYAPLFGRWHFHAHIPLVRNLWRWRYYRVRVRIVDPFGGLGPPSSESGAGSGLGSGSGSTSGVGVEGDGVERDGGVDGGAAGLGGDDDGSGDGGGDGYGGGSDYAGDGGDGGDGGYNDGYAHNRPPSVQSLTSWGDQEFAPRWVPPPRFDPTIRLDYPLRRARTLVSYFVDDHILKPLDSVAPSWLSALLPAREVSYWASKDSGGGKEKVFGDGFGEHEEGGGAAKENSIRPSTQRDSLASGTEESWQMPEGPLRRRRTQEPKRSRGATMIVSGLLPWRWRRKANEPTAASSSEDGGASVDTSVDVALDPHEDSSAGGRQGRDNRGGQKGVGLAMLPSFKRKKGKEDDPKSGNRSTAWAGKFASNPSGGQKS</sequence>
<evidence type="ECO:0000313" key="2">
    <source>
        <dbReference type="Proteomes" id="UP000724584"/>
    </source>
</evidence>